<dbReference type="AlphaFoldDB" id="A0A9P6ZUG3"/>
<reference evidence="1" key="1">
    <citation type="journal article" date="2020" name="New Phytol.">
        <title>Comparative genomics reveals dynamic genome evolution in host specialist ectomycorrhizal fungi.</title>
        <authorList>
            <person name="Lofgren L.A."/>
            <person name="Nguyen N.H."/>
            <person name="Vilgalys R."/>
            <person name="Ruytinx J."/>
            <person name="Liao H.L."/>
            <person name="Branco S."/>
            <person name="Kuo A."/>
            <person name="LaButti K."/>
            <person name="Lipzen A."/>
            <person name="Andreopoulos W."/>
            <person name="Pangilinan J."/>
            <person name="Riley R."/>
            <person name="Hundley H."/>
            <person name="Na H."/>
            <person name="Barry K."/>
            <person name="Grigoriev I.V."/>
            <person name="Stajich J.E."/>
            <person name="Kennedy P.G."/>
        </authorList>
    </citation>
    <scope>NUCLEOTIDE SEQUENCE</scope>
    <source>
        <strain evidence="1">DOB743</strain>
    </source>
</reference>
<proteinExistence type="predicted"/>
<keyword evidence="2" id="KW-1185">Reference proteome</keyword>
<accession>A0A9P6ZUG3</accession>
<gene>
    <name evidence="1" type="ORF">EV702DRAFT_1104753</name>
</gene>
<dbReference type="EMBL" id="JABBWD010000023">
    <property type="protein sequence ID" value="KAG1776993.1"/>
    <property type="molecule type" value="Genomic_DNA"/>
</dbReference>
<protein>
    <submittedName>
        <fullName evidence="1">Uncharacterized protein</fullName>
    </submittedName>
</protein>
<sequence length="75" mass="7994">MLLQPFLRLLTHLLCNPNARQGTDTPEEVLKAGALYRESPVTADAADAQVPDDGELGGVHLGQVAWEGLEGALNE</sequence>
<dbReference type="Proteomes" id="UP000714275">
    <property type="component" value="Unassembled WGS sequence"/>
</dbReference>
<dbReference type="OrthoDB" id="191979at2759"/>
<evidence type="ECO:0000313" key="1">
    <source>
        <dbReference type="EMBL" id="KAG1776993.1"/>
    </source>
</evidence>
<evidence type="ECO:0000313" key="2">
    <source>
        <dbReference type="Proteomes" id="UP000714275"/>
    </source>
</evidence>
<comment type="caution">
    <text evidence="1">The sequence shown here is derived from an EMBL/GenBank/DDBJ whole genome shotgun (WGS) entry which is preliminary data.</text>
</comment>
<organism evidence="1 2">
    <name type="scientific">Suillus placidus</name>
    <dbReference type="NCBI Taxonomy" id="48579"/>
    <lineage>
        <taxon>Eukaryota</taxon>
        <taxon>Fungi</taxon>
        <taxon>Dikarya</taxon>
        <taxon>Basidiomycota</taxon>
        <taxon>Agaricomycotina</taxon>
        <taxon>Agaricomycetes</taxon>
        <taxon>Agaricomycetidae</taxon>
        <taxon>Boletales</taxon>
        <taxon>Suillineae</taxon>
        <taxon>Suillaceae</taxon>
        <taxon>Suillus</taxon>
    </lineage>
</organism>
<name>A0A9P6ZUG3_9AGAM</name>